<dbReference type="AlphaFoldDB" id="A0A2T3KW10"/>
<dbReference type="Gene3D" id="3.40.50.150">
    <property type="entry name" value="Vaccinia Virus protein VP39"/>
    <property type="match status" value="2"/>
</dbReference>
<evidence type="ECO:0000313" key="10">
    <source>
        <dbReference type="Proteomes" id="UP000240530"/>
    </source>
</evidence>
<name>A0A2T3KW10_PHOLD</name>
<dbReference type="RefSeq" id="WP_107184791.1">
    <property type="nucleotide sequence ID" value="NZ_JAWQGU010000005.1"/>
</dbReference>
<proteinExistence type="inferred from homology"/>
<evidence type="ECO:0000259" key="8">
    <source>
        <dbReference type="Pfam" id="PF08468"/>
    </source>
</evidence>
<keyword evidence="4 6" id="KW-0808">Transferase</keyword>
<evidence type="ECO:0000256" key="1">
    <source>
        <dbReference type="ARBA" id="ARBA00022490"/>
    </source>
</evidence>
<dbReference type="PANTHER" id="PTHR47816">
    <property type="entry name" value="RIBOSOMAL RNA SMALL SUBUNIT METHYLTRANSFERASE C"/>
    <property type="match status" value="1"/>
</dbReference>
<dbReference type="GO" id="GO:0052914">
    <property type="term" value="F:16S rRNA (guanine(1207)-N(2))-methyltransferase activity"/>
    <property type="evidence" value="ECO:0007669"/>
    <property type="project" value="UniProtKB-EC"/>
</dbReference>
<keyword evidence="5 6" id="KW-0949">S-adenosyl-L-methionine</keyword>
<evidence type="ECO:0000256" key="3">
    <source>
        <dbReference type="ARBA" id="ARBA00022603"/>
    </source>
</evidence>
<comment type="subunit">
    <text evidence="6">Monomer.</text>
</comment>
<evidence type="ECO:0000256" key="6">
    <source>
        <dbReference type="HAMAP-Rule" id="MF_01862"/>
    </source>
</evidence>
<dbReference type="HAMAP" id="MF_01862">
    <property type="entry name" value="16SrRNA_methyltr_C"/>
    <property type="match status" value="1"/>
</dbReference>
<reference evidence="9 10" key="1">
    <citation type="submission" date="2018-03" db="EMBL/GenBank/DDBJ databases">
        <title>Whole genome sequencing of Histamine producing bacteria.</title>
        <authorList>
            <person name="Butler K."/>
        </authorList>
    </citation>
    <scope>NUCLEOTIDE SEQUENCE [LARGE SCALE GENOMIC DNA]</scope>
    <source>
        <strain evidence="9 10">Res.4.1</strain>
    </source>
</reference>
<comment type="function">
    <text evidence="6">Specifically methylates the guanine in position 1207 of 16S rRNA in the 30S particle.</text>
</comment>
<evidence type="ECO:0000256" key="5">
    <source>
        <dbReference type="ARBA" id="ARBA00022691"/>
    </source>
</evidence>
<evidence type="ECO:0000256" key="2">
    <source>
        <dbReference type="ARBA" id="ARBA00022552"/>
    </source>
</evidence>
<evidence type="ECO:0000256" key="4">
    <source>
        <dbReference type="ARBA" id="ARBA00022679"/>
    </source>
</evidence>
<dbReference type="NCBIfam" id="NF007023">
    <property type="entry name" value="PRK09489.1"/>
    <property type="match status" value="1"/>
</dbReference>
<feature type="domain" description="Methyltransferase small N-terminal" evidence="8">
    <location>
        <begin position="7"/>
        <end position="162"/>
    </location>
</feature>
<dbReference type="EMBL" id="PYNS01000006">
    <property type="protein sequence ID" value="PSV11429.1"/>
    <property type="molecule type" value="Genomic_DNA"/>
</dbReference>
<organism evidence="9 10">
    <name type="scientific">Photobacterium leiognathi subsp. mandapamensis</name>
    <name type="common">Photobacterium mandapamensis</name>
    <dbReference type="NCBI Taxonomy" id="48408"/>
    <lineage>
        <taxon>Bacteria</taxon>
        <taxon>Pseudomonadati</taxon>
        <taxon>Pseudomonadota</taxon>
        <taxon>Gammaproteobacteria</taxon>
        <taxon>Vibrionales</taxon>
        <taxon>Vibrionaceae</taxon>
        <taxon>Photobacterium</taxon>
    </lineage>
</organism>
<protein>
    <recommendedName>
        <fullName evidence="6">Ribosomal RNA small subunit methyltransferase C</fullName>
        <ecNumber evidence="6">2.1.1.172</ecNumber>
    </recommendedName>
    <alternativeName>
        <fullName evidence="6">16S rRNA m2G1207 methyltransferase</fullName>
    </alternativeName>
    <alternativeName>
        <fullName evidence="6">rRNA (guanine-N(2)-)-methyltransferase RsmC</fullName>
    </alternativeName>
</protein>
<dbReference type="InterPro" id="IPR046977">
    <property type="entry name" value="RsmC/RlmG"/>
</dbReference>
<sequence length="340" mass="37740">MSYCAASQVVARQSEFFENRKVLIAGELSDTFASELCQTAQTVSVFTTNYGFFNDIQRFSKVISYFGAELTETPDIDMILLYWPKAKAEAEYLLTMLLDKFGTGVEICIVGENRSGVRSAEKLFAQYGPLTKYDSARRCSFYWGRCDNTPKAFNLADWFRSYPIDIAGVQLTVRSLPGVFSHGEFDKGSELLLNNLPNLHGKVLDFGCGAGVIGAVMKAKYPAIDLELCDISALAIESAKETFKVNNLEASKFTATDVYKTLTGPYQFLISNPPFHAGLKTFYAATEQFIEQAPQYLNPQGQMVIVANSFLQYPPLIEASLGHCEITAKTNKFNIYAATK</sequence>
<dbReference type="GO" id="GO:0005737">
    <property type="term" value="C:cytoplasm"/>
    <property type="evidence" value="ECO:0007669"/>
    <property type="project" value="UniProtKB-SubCell"/>
</dbReference>
<comment type="similarity">
    <text evidence="6">Belongs to the methyltransferase superfamily. RsmC family.</text>
</comment>
<gene>
    <name evidence="6" type="primary">rsmC</name>
    <name evidence="9" type="ORF">C0W93_08445</name>
</gene>
<dbReference type="InterPro" id="IPR007848">
    <property type="entry name" value="Small_mtfrase_dom"/>
</dbReference>
<keyword evidence="2 6" id="KW-0698">rRNA processing</keyword>
<dbReference type="Proteomes" id="UP000240530">
    <property type="component" value="Unassembled WGS sequence"/>
</dbReference>
<dbReference type="InterPro" id="IPR013675">
    <property type="entry name" value="Mtase_sm_N"/>
</dbReference>
<keyword evidence="1 6" id="KW-0963">Cytoplasm</keyword>
<dbReference type="EC" id="2.1.1.172" evidence="6"/>
<feature type="domain" description="Methyltransferase small" evidence="7">
    <location>
        <begin position="171"/>
        <end position="336"/>
    </location>
</feature>
<dbReference type="InterPro" id="IPR023543">
    <property type="entry name" value="rRNA_ssu_MeTfrase_C"/>
</dbReference>
<comment type="subcellular location">
    <subcellularLocation>
        <location evidence="6">Cytoplasm</location>
    </subcellularLocation>
</comment>
<dbReference type="Pfam" id="PF08468">
    <property type="entry name" value="MTS_N"/>
    <property type="match status" value="1"/>
</dbReference>
<comment type="caution">
    <text evidence="9">The sequence shown here is derived from an EMBL/GenBank/DDBJ whole genome shotgun (WGS) entry which is preliminary data.</text>
</comment>
<dbReference type="Pfam" id="PF05175">
    <property type="entry name" value="MTS"/>
    <property type="match status" value="1"/>
</dbReference>
<evidence type="ECO:0000259" key="7">
    <source>
        <dbReference type="Pfam" id="PF05175"/>
    </source>
</evidence>
<dbReference type="InterPro" id="IPR029063">
    <property type="entry name" value="SAM-dependent_MTases_sf"/>
</dbReference>
<comment type="catalytic activity">
    <reaction evidence="6">
        <text>guanosine(1207) in 16S rRNA + S-adenosyl-L-methionine = N(2)-methylguanosine(1207) in 16S rRNA + S-adenosyl-L-homocysteine + H(+)</text>
        <dbReference type="Rhea" id="RHEA:42736"/>
        <dbReference type="Rhea" id="RHEA-COMP:10213"/>
        <dbReference type="Rhea" id="RHEA-COMP:10214"/>
        <dbReference type="ChEBI" id="CHEBI:15378"/>
        <dbReference type="ChEBI" id="CHEBI:57856"/>
        <dbReference type="ChEBI" id="CHEBI:59789"/>
        <dbReference type="ChEBI" id="CHEBI:74269"/>
        <dbReference type="ChEBI" id="CHEBI:74481"/>
        <dbReference type="EC" id="2.1.1.172"/>
    </reaction>
</comment>
<keyword evidence="3 6" id="KW-0489">Methyltransferase</keyword>
<dbReference type="CDD" id="cd02440">
    <property type="entry name" value="AdoMet_MTases"/>
    <property type="match status" value="1"/>
</dbReference>
<evidence type="ECO:0000313" key="9">
    <source>
        <dbReference type="EMBL" id="PSV11429.1"/>
    </source>
</evidence>
<accession>A0A2T3KW10</accession>
<dbReference type="PANTHER" id="PTHR47816:SF4">
    <property type="entry name" value="RIBOSOMAL RNA SMALL SUBUNIT METHYLTRANSFERASE C"/>
    <property type="match status" value="1"/>
</dbReference>
<dbReference type="SUPFAM" id="SSF53335">
    <property type="entry name" value="S-adenosyl-L-methionine-dependent methyltransferases"/>
    <property type="match status" value="1"/>
</dbReference>